<dbReference type="Proteomes" id="UP000271098">
    <property type="component" value="Unassembled WGS sequence"/>
</dbReference>
<dbReference type="OrthoDB" id="428159at2759"/>
<evidence type="ECO:0000313" key="2">
    <source>
        <dbReference type="Proteomes" id="UP000271098"/>
    </source>
</evidence>
<evidence type="ECO:0000313" key="3">
    <source>
        <dbReference type="WBParaSite" id="GPUH_0000755701-mRNA-1"/>
    </source>
</evidence>
<keyword evidence="2" id="KW-1185">Reference proteome</keyword>
<proteinExistence type="predicted"/>
<gene>
    <name evidence="1" type="ORF">GPUH_LOCUS7548</name>
</gene>
<reference evidence="1 2" key="2">
    <citation type="submission" date="2018-11" db="EMBL/GenBank/DDBJ databases">
        <authorList>
            <consortium name="Pathogen Informatics"/>
        </authorList>
    </citation>
    <scope>NUCLEOTIDE SEQUENCE [LARGE SCALE GENOMIC DNA]</scope>
</reference>
<dbReference type="EMBL" id="UYRT01019757">
    <property type="protein sequence ID" value="VDK58733.1"/>
    <property type="molecule type" value="Genomic_DNA"/>
</dbReference>
<reference evidence="3" key="1">
    <citation type="submission" date="2016-06" db="UniProtKB">
        <authorList>
            <consortium name="WormBaseParasite"/>
        </authorList>
    </citation>
    <scope>IDENTIFICATION</scope>
</reference>
<sequence length="93" mass="10675">MDISFEIHSMRDDVLDFCGIAETDGEPLDIALPLLYTATSELFFKPANNDRLVTFVINSHSVILSFFSLLIKSDSCIYRLFTILWVCTERKNH</sequence>
<protein>
    <submittedName>
        <fullName evidence="1 3">Uncharacterized protein</fullName>
    </submittedName>
</protein>
<dbReference type="WBParaSite" id="GPUH_0000755701-mRNA-1">
    <property type="protein sequence ID" value="GPUH_0000755701-mRNA-1"/>
    <property type="gene ID" value="GPUH_0000755701"/>
</dbReference>
<evidence type="ECO:0000313" key="1">
    <source>
        <dbReference type="EMBL" id="VDK58733.1"/>
    </source>
</evidence>
<name>A0A183DFQ7_9BILA</name>
<accession>A0A183DFQ7</accession>
<dbReference type="AlphaFoldDB" id="A0A183DFQ7"/>
<organism evidence="3">
    <name type="scientific">Gongylonema pulchrum</name>
    <dbReference type="NCBI Taxonomy" id="637853"/>
    <lineage>
        <taxon>Eukaryota</taxon>
        <taxon>Metazoa</taxon>
        <taxon>Ecdysozoa</taxon>
        <taxon>Nematoda</taxon>
        <taxon>Chromadorea</taxon>
        <taxon>Rhabditida</taxon>
        <taxon>Spirurina</taxon>
        <taxon>Spiruromorpha</taxon>
        <taxon>Spiruroidea</taxon>
        <taxon>Gongylonematidae</taxon>
        <taxon>Gongylonema</taxon>
    </lineage>
</organism>